<evidence type="ECO:0000256" key="2">
    <source>
        <dbReference type="ARBA" id="ARBA00022801"/>
    </source>
</evidence>
<gene>
    <name evidence="4" type="ORF">ACFP1C_05235</name>
</gene>
<dbReference type="GO" id="GO:0016787">
    <property type="term" value="F:hydrolase activity"/>
    <property type="evidence" value="ECO:0007669"/>
    <property type="project" value="UniProtKB-KW"/>
</dbReference>
<keyword evidence="5" id="KW-1185">Reference proteome</keyword>
<dbReference type="CDD" id="cd04677">
    <property type="entry name" value="NUDIX_Hydrolase"/>
    <property type="match status" value="1"/>
</dbReference>
<evidence type="ECO:0000259" key="3">
    <source>
        <dbReference type="PROSITE" id="PS51462"/>
    </source>
</evidence>
<keyword evidence="2 4" id="KW-0378">Hydrolase</keyword>
<proteinExistence type="predicted"/>
<evidence type="ECO:0000256" key="1">
    <source>
        <dbReference type="ARBA" id="ARBA00001946"/>
    </source>
</evidence>
<evidence type="ECO:0000313" key="4">
    <source>
        <dbReference type="EMBL" id="MFC6260345.1"/>
    </source>
</evidence>
<dbReference type="EMBL" id="JBHSSI010000028">
    <property type="protein sequence ID" value="MFC6260345.1"/>
    <property type="molecule type" value="Genomic_DNA"/>
</dbReference>
<dbReference type="PANTHER" id="PTHR43046:SF2">
    <property type="entry name" value="8-OXO-DGTP DIPHOSPHATASE-RELATED"/>
    <property type="match status" value="1"/>
</dbReference>
<accession>A0ABW1TF78</accession>
<dbReference type="Proteomes" id="UP001596283">
    <property type="component" value="Unassembled WGS sequence"/>
</dbReference>
<sequence length="146" mass="16118">MGYVLDLRQKVGQQPLIVVGSAAIVRQQQQLLLVERRDNHLWGLPAGSKELNEETTVTAERELHEETGLQGTVQKLLAVVSGQNMQYTYPNGDQIDSVTVVYEVSATGNLAATTDETSNANFFDLNKLPDQLTPLTKKILITLKLI</sequence>
<dbReference type="InterPro" id="IPR000086">
    <property type="entry name" value="NUDIX_hydrolase_dom"/>
</dbReference>
<dbReference type="RefSeq" id="WP_125685758.1">
    <property type="nucleotide sequence ID" value="NZ_JBHSSI010000028.1"/>
</dbReference>
<dbReference type="Pfam" id="PF00293">
    <property type="entry name" value="NUDIX"/>
    <property type="match status" value="1"/>
</dbReference>
<dbReference type="PROSITE" id="PS51462">
    <property type="entry name" value="NUDIX"/>
    <property type="match status" value="1"/>
</dbReference>
<name>A0ABW1TF78_9LACO</name>
<protein>
    <submittedName>
        <fullName evidence="4">NUDIX hydrolase</fullName>
    </submittedName>
</protein>
<dbReference type="SUPFAM" id="SSF55811">
    <property type="entry name" value="Nudix"/>
    <property type="match status" value="1"/>
</dbReference>
<comment type="cofactor">
    <cofactor evidence="1">
        <name>Mg(2+)</name>
        <dbReference type="ChEBI" id="CHEBI:18420"/>
    </cofactor>
</comment>
<dbReference type="PROSITE" id="PS00893">
    <property type="entry name" value="NUDIX_BOX"/>
    <property type="match status" value="1"/>
</dbReference>
<reference evidence="5" key="1">
    <citation type="journal article" date="2019" name="Int. J. Syst. Evol. Microbiol.">
        <title>The Global Catalogue of Microorganisms (GCM) 10K type strain sequencing project: providing services to taxonomists for standard genome sequencing and annotation.</title>
        <authorList>
            <consortium name="The Broad Institute Genomics Platform"/>
            <consortium name="The Broad Institute Genome Sequencing Center for Infectious Disease"/>
            <person name="Wu L."/>
            <person name="Ma J."/>
        </authorList>
    </citation>
    <scope>NUCLEOTIDE SEQUENCE [LARGE SCALE GENOMIC DNA]</scope>
    <source>
        <strain evidence="5">CCM 8908</strain>
    </source>
</reference>
<dbReference type="Gene3D" id="3.90.79.10">
    <property type="entry name" value="Nucleoside Triphosphate Pyrophosphohydrolase"/>
    <property type="match status" value="1"/>
</dbReference>
<dbReference type="InterPro" id="IPR020084">
    <property type="entry name" value="NUDIX_hydrolase_CS"/>
</dbReference>
<dbReference type="InterPro" id="IPR015797">
    <property type="entry name" value="NUDIX_hydrolase-like_dom_sf"/>
</dbReference>
<organism evidence="4 5">
    <name type="scientific">Levilactobacillus fujinensis</name>
    <dbReference type="NCBI Taxonomy" id="2486024"/>
    <lineage>
        <taxon>Bacteria</taxon>
        <taxon>Bacillati</taxon>
        <taxon>Bacillota</taxon>
        <taxon>Bacilli</taxon>
        <taxon>Lactobacillales</taxon>
        <taxon>Lactobacillaceae</taxon>
        <taxon>Levilactobacillus</taxon>
    </lineage>
</organism>
<feature type="domain" description="Nudix hydrolase" evidence="3">
    <location>
        <begin position="15"/>
        <end position="145"/>
    </location>
</feature>
<evidence type="ECO:0000313" key="5">
    <source>
        <dbReference type="Proteomes" id="UP001596283"/>
    </source>
</evidence>
<dbReference type="PANTHER" id="PTHR43046">
    <property type="entry name" value="GDP-MANNOSE MANNOSYL HYDROLASE"/>
    <property type="match status" value="1"/>
</dbReference>
<comment type="caution">
    <text evidence="4">The sequence shown here is derived from an EMBL/GenBank/DDBJ whole genome shotgun (WGS) entry which is preliminary data.</text>
</comment>